<dbReference type="EMBL" id="JACVVK020000054">
    <property type="protein sequence ID" value="KAK7497906.1"/>
    <property type="molecule type" value="Genomic_DNA"/>
</dbReference>
<protein>
    <submittedName>
        <fullName evidence="4">Uncharacterized protein</fullName>
    </submittedName>
</protein>
<feature type="region of interest" description="Disordered" evidence="3">
    <location>
        <begin position="515"/>
        <end position="544"/>
    </location>
</feature>
<name>A0ABD0LEL6_9CAEN</name>
<feature type="region of interest" description="Disordered" evidence="3">
    <location>
        <begin position="615"/>
        <end position="655"/>
    </location>
</feature>
<comment type="caution">
    <text evidence="4">The sequence shown here is derived from an EMBL/GenBank/DDBJ whole genome shotgun (WGS) entry which is preliminary data.</text>
</comment>
<proteinExistence type="predicted"/>
<dbReference type="AlphaFoldDB" id="A0ABD0LEL6"/>
<organism evidence="4 5">
    <name type="scientific">Batillaria attramentaria</name>
    <dbReference type="NCBI Taxonomy" id="370345"/>
    <lineage>
        <taxon>Eukaryota</taxon>
        <taxon>Metazoa</taxon>
        <taxon>Spiralia</taxon>
        <taxon>Lophotrochozoa</taxon>
        <taxon>Mollusca</taxon>
        <taxon>Gastropoda</taxon>
        <taxon>Caenogastropoda</taxon>
        <taxon>Sorbeoconcha</taxon>
        <taxon>Cerithioidea</taxon>
        <taxon>Batillariidae</taxon>
        <taxon>Batillaria</taxon>
    </lineage>
</organism>
<evidence type="ECO:0000256" key="2">
    <source>
        <dbReference type="SAM" id="Coils"/>
    </source>
</evidence>
<evidence type="ECO:0000256" key="1">
    <source>
        <dbReference type="ARBA" id="ARBA00023054"/>
    </source>
</evidence>
<feature type="coiled-coil region" evidence="2">
    <location>
        <begin position="171"/>
        <end position="358"/>
    </location>
</feature>
<evidence type="ECO:0000313" key="5">
    <source>
        <dbReference type="Proteomes" id="UP001519460"/>
    </source>
</evidence>
<evidence type="ECO:0000313" key="4">
    <source>
        <dbReference type="EMBL" id="KAK7497906.1"/>
    </source>
</evidence>
<sequence>MATVEQETADLQQRIADLEAALAEQEQDTIKAAQFGKSLLEQNEDLKIRIDDLMKQHAAALEEKHQEVSSLQSRSEVQLCTERWQQEEITNLRTELQNLRQTVTDDLAEERRTEVHGYKKQVETLHMDLEHSQSLERELRGRISELESLLQSHLDRTQVHSTSASFDSEEMATMQQELMTAKMDITELQAKNIDLSGKLQQMQCERDTMTNRLAAASTEIEELQCQIMSYVSHLEQSRKESTELRAQLDAARVEGQGHSSKGNSLFSELEDRRLEVEKKMASLKVNNQQLKEKYEIEKQQNQKYKMQIAMALQMAGHKQDDAAVQRLRNQLNEAHAEIRALSEQMQKLEAAKSNTVEQLATSDLLANVEDKNYVQYLMTIIKSEKETAAKARSELQTKTLQYLDISNQNMELTRQTQSLRAECDKLQAALLKMTLQKEELQLKYEPEKVKGSSLQKRVVEKIDMGDSQLQSKGKLHPAPTTGRASDIFRLSSSSARTSDVFKVPATVGRPSEILKSSTAVSRASGVPKPPAASGRVSGVSKAQTKSSVHDNDYTLGLQDSVLCAGDDTTFYDDKENFCDSTMDSTFALLHGRKVSMSDNVKVVEADGEETVKTLTDEGDRAVKPEVAKKKKEPKTVRNVRHVNADEAPQVDCKQQ</sequence>
<accession>A0ABD0LEL6</accession>
<feature type="compositionally biased region" description="Basic residues" evidence="3">
    <location>
        <begin position="628"/>
        <end position="640"/>
    </location>
</feature>
<dbReference type="PANTHER" id="PTHR32123:SF9">
    <property type="entry name" value="PROTEIN SPINDLY"/>
    <property type="match status" value="1"/>
</dbReference>
<dbReference type="PANTHER" id="PTHR32123">
    <property type="entry name" value="BICD FAMILY-LIKE CARGO ADAPTER"/>
    <property type="match status" value="1"/>
</dbReference>
<keyword evidence="1 2" id="KW-0175">Coiled coil</keyword>
<dbReference type="InterPro" id="IPR051149">
    <property type="entry name" value="Spindly/BICDR_Dynein_Adapter"/>
</dbReference>
<dbReference type="Gene3D" id="1.10.287.1490">
    <property type="match status" value="1"/>
</dbReference>
<evidence type="ECO:0000256" key="3">
    <source>
        <dbReference type="SAM" id="MobiDB-lite"/>
    </source>
</evidence>
<gene>
    <name evidence="4" type="ORF">BaRGS_00010777</name>
</gene>
<dbReference type="Proteomes" id="UP001519460">
    <property type="component" value="Unassembled WGS sequence"/>
</dbReference>
<keyword evidence="5" id="KW-1185">Reference proteome</keyword>
<feature type="compositionally biased region" description="Basic and acidic residues" evidence="3">
    <location>
        <begin position="615"/>
        <end position="627"/>
    </location>
</feature>
<reference evidence="4 5" key="1">
    <citation type="journal article" date="2023" name="Sci. Data">
        <title>Genome assembly of the Korean intertidal mud-creeper Batillaria attramentaria.</title>
        <authorList>
            <person name="Patra A.K."/>
            <person name="Ho P.T."/>
            <person name="Jun S."/>
            <person name="Lee S.J."/>
            <person name="Kim Y."/>
            <person name="Won Y.J."/>
        </authorList>
    </citation>
    <scope>NUCLEOTIDE SEQUENCE [LARGE SCALE GENOMIC DNA]</scope>
    <source>
        <strain evidence="4">Wonlab-2016</strain>
    </source>
</reference>
<feature type="coiled-coil region" evidence="2">
    <location>
        <begin position="409"/>
        <end position="443"/>
    </location>
</feature>
<feature type="coiled-coil region" evidence="2">
    <location>
        <begin position="1"/>
        <end position="109"/>
    </location>
</feature>